<comment type="caution">
    <text evidence="1">The sequence shown here is derived from an EMBL/GenBank/DDBJ whole genome shotgun (WGS) entry which is preliminary data.</text>
</comment>
<protein>
    <submittedName>
        <fullName evidence="1">Uncharacterized protein</fullName>
    </submittedName>
</protein>
<reference evidence="2" key="1">
    <citation type="submission" date="2017-03" db="EMBL/GenBank/DDBJ databases">
        <title>Phytopthora megakarya and P. palmivora, two closely related causual agents of cacao black pod achieved similar genome size and gene model numbers by different mechanisms.</title>
        <authorList>
            <person name="Ali S."/>
            <person name="Shao J."/>
            <person name="Larry D.J."/>
            <person name="Kronmiller B."/>
            <person name="Shen D."/>
            <person name="Strem M.D."/>
            <person name="Melnick R.L."/>
            <person name="Guiltinan M.J."/>
            <person name="Tyler B.M."/>
            <person name="Meinhardt L.W."/>
            <person name="Bailey B.A."/>
        </authorList>
    </citation>
    <scope>NUCLEOTIDE SEQUENCE [LARGE SCALE GENOMIC DNA]</scope>
    <source>
        <strain evidence="2">zdho120</strain>
    </source>
</reference>
<name>A0A225VA35_9STRA</name>
<evidence type="ECO:0000313" key="1">
    <source>
        <dbReference type="EMBL" id="OWZ01310.1"/>
    </source>
</evidence>
<dbReference type="AlphaFoldDB" id="A0A225VA35"/>
<dbReference type="OrthoDB" id="132599at2759"/>
<dbReference type="EMBL" id="NBNE01006946">
    <property type="protein sequence ID" value="OWZ01310.1"/>
    <property type="molecule type" value="Genomic_DNA"/>
</dbReference>
<gene>
    <name evidence="1" type="ORF">PHMEG_00027330</name>
</gene>
<dbReference type="Proteomes" id="UP000198211">
    <property type="component" value="Unassembled WGS sequence"/>
</dbReference>
<sequence length="93" mass="11173">MDSELAPWPLYDLSAAVQPDTPDTMRDHFRRFRATRKKGIEDAGHEALQRSWCAFIRRLNRMPHEGESLPQWLAYQEEMLRYHSLSELRWRIC</sequence>
<organism evidence="1 2">
    <name type="scientific">Phytophthora megakarya</name>
    <dbReference type="NCBI Taxonomy" id="4795"/>
    <lineage>
        <taxon>Eukaryota</taxon>
        <taxon>Sar</taxon>
        <taxon>Stramenopiles</taxon>
        <taxon>Oomycota</taxon>
        <taxon>Peronosporomycetes</taxon>
        <taxon>Peronosporales</taxon>
        <taxon>Peronosporaceae</taxon>
        <taxon>Phytophthora</taxon>
    </lineage>
</organism>
<evidence type="ECO:0000313" key="2">
    <source>
        <dbReference type="Proteomes" id="UP000198211"/>
    </source>
</evidence>
<proteinExistence type="predicted"/>
<accession>A0A225VA35</accession>
<keyword evidence="2" id="KW-1185">Reference proteome</keyword>